<evidence type="ECO:0000256" key="1">
    <source>
        <dbReference type="ARBA" id="ARBA00023224"/>
    </source>
</evidence>
<gene>
    <name evidence="7" type="ORF">H6G03_11940</name>
</gene>
<dbReference type="EMBL" id="JACJPW010000026">
    <property type="protein sequence ID" value="MBD2181809.1"/>
    <property type="molecule type" value="Genomic_DNA"/>
</dbReference>
<dbReference type="SUPFAM" id="SSF58104">
    <property type="entry name" value="Methyl-accepting chemotaxis protein (MCP) signaling domain"/>
    <property type="match status" value="1"/>
</dbReference>
<dbReference type="PANTHER" id="PTHR32089">
    <property type="entry name" value="METHYL-ACCEPTING CHEMOTAXIS PROTEIN MCPB"/>
    <property type="match status" value="1"/>
</dbReference>
<evidence type="ECO:0000259" key="6">
    <source>
        <dbReference type="PROSITE" id="PS50885"/>
    </source>
</evidence>
<dbReference type="PROSITE" id="PS50111">
    <property type="entry name" value="CHEMOTAXIS_TRANSDUC_2"/>
    <property type="match status" value="1"/>
</dbReference>
<dbReference type="InterPro" id="IPR003660">
    <property type="entry name" value="HAMP_dom"/>
</dbReference>
<dbReference type="Pfam" id="PF00015">
    <property type="entry name" value="MCPsignal"/>
    <property type="match status" value="1"/>
</dbReference>
<dbReference type="GO" id="GO:0007165">
    <property type="term" value="P:signal transduction"/>
    <property type="evidence" value="ECO:0007669"/>
    <property type="project" value="UniProtKB-KW"/>
</dbReference>
<keyword evidence="4" id="KW-0812">Transmembrane</keyword>
<dbReference type="InterPro" id="IPR004089">
    <property type="entry name" value="MCPsignal_dom"/>
</dbReference>
<dbReference type="AlphaFoldDB" id="A0A926ZGQ3"/>
<evidence type="ECO:0000256" key="4">
    <source>
        <dbReference type="SAM" id="Phobius"/>
    </source>
</evidence>
<accession>A0A926ZGQ3</accession>
<keyword evidence="4" id="KW-0472">Membrane</keyword>
<dbReference type="GO" id="GO:0016020">
    <property type="term" value="C:membrane"/>
    <property type="evidence" value="ECO:0007669"/>
    <property type="project" value="InterPro"/>
</dbReference>
<protein>
    <submittedName>
        <fullName evidence="7">Methyl-accepting chemotaxis protein</fullName>
    </submittedName>
</protein>
<comment type="similarity">
    <text evidence="2">Belongs to the methyl-accepting chemotaxis (MCP) protein family.</text>
</comment>
<keyword evidence="8" id="KW-1185">Reference proteome</keyword>
<evidence type="ECO:0000256" key="2">
    <source>
        <dbReference type="ARBA" id="ARBA00029447"/>
    </source>
</evidence>
<keyword evidence="1 3" id="KW-0807">Transducer</keyword>
<comment type="caution">
    <text evidence="7">The sequence shown here is derived from an EMBL/GenBank/DDBJ whole genome shotgun (WGS) entry which is preliminary data.</text>
</comment>
<keyword evidence="4" id="KW-1133">Transmembrane helix</keyword>
<feature type="domain" description="HAMP" evidence="6">
    <location>
        <begin position="65"/>
        <end position="118"/>
    </location>
</feature>
<reference evidence="7" key="1">
    <citation type="journal article" date="2015" name="ISME J.">
        <title>Draft Genome Sequence of Streptomyces incarnatus NRRL8089, which Produces the Nucleoside Antibiotic Sinefungin.</title>
        <authorList>
            <person name="Oshima K."/>
            <person name="Hattori M."/>
            <person name="Shimizu H."/>
            <person name="Fukuda K."/>
            <person name="Nemoto M."/>
            <person name="Inagaki K."/>
            <person name="Tamura T."/>
        </authorList>
    </citation>
    <scope>NUCLEOTIDE SEQUENCE</scope>
    <source>
        <strain evidence="7">FACHB-1375</strain>
    </source>
</reference>
<evidence type="ECO:0000256" key="3">
    <source>
        <dbReference type="PROSITE-ProRule" id="PRU00284"/>
    </source>
</evidence>
<dbReference type="Proteomes" id="UP000641646">
    <property type="component" value="Unassembled WGS sequence"/>
</dbReference>
<evidence type="ECO:0000313" key="7">
    <source>
        <dbReference type="EMBL" id="MBD2181809.1"/>
    </source>
</evidence>
<dbReference type="Pfam" id="PF00672">
    <property type="entry name" value="HAMP"/>
    <property type="match status" value="1"/>
</dbReference>
<dbReference type="SMART" id="SM00304">
    <property type="entry name" value="HAMP"/>
    <property type="match status" value="1"/>
</dbReference>
<dbReference type="PANTHER" id="PTHR32089:SF120">
    <property type="entry name" value="METHYL-ACCEPTING CHEMOTAXIS PROTEIN TLPQ"/>
    <property type="match status" value="1"/>
</dbReference>
<reference evidence="7" key="2">
    <citation type="submission" date="2020-08" db="EMBL/GenBank/DDBJ databases">
        <authorList>
            <person name="Chen M."/>
            <person name="Teng W."/>
            <person name="Zhao L."/>
            <person name="Hu C."/>
            <person name="Zhou Y."/>
            <person name="Han B."/>
            <person name="Song L."/>
            <person name="Shu W."/>
        </authorList>
    </citation>
    <scope>NUCLEOTIDE SEQUENCE</scope>
    <source>
        <strain evidence="7">FACHB-1375</strain>
    </source>
</reference>
<proteinExistence type="inferred from homology"/>
<dbReference type="CDD" id="cd06225">
    <property type="entry name" value="HAMP"/>
    <property type="match status" value="1"/>
</dbReference>
<evidence type="ECO:0000259" key="5">
    <source>
        <dbReference type="PROSITE" id="PS50111"/>
    </source>
</evidence>
<sequence>MTGYSPIYDHQEQLNPATAQPVGIAYVGEPTIEVEKNLNILRFAAWGLGAGIALLAGLAAIPIAATFSNSLQRLANSAQKVGAGDLTTLVPVTDSQDEIGVLLATFQIMTKNLNALILQVQQSAIQITTAATGIAASGKQLEGTMTEQLASTNQVAATAKQIVVTSASLVKAMDEVDRHAQTTANSADDSQKDLIQMEKTMYKLVEATDTISTKLGAIGVKANNINNIVNTIAKVADQTNLLSLNAAIEAEKAGEYGAGFAVVAREIRRLADRTAVATLEIENTVEEMQIAVNTGVTEMDKFTHQVKQSVAVVHEISTKLGSIIEQVQDLTPRFQAVSKRMESQSQGAEQIRGAMVQLSEASSQTAESLREINNSIGQLKDADQGLRCEISRFKVAAS</sequence>
<feature type="transmembrane region" description="Helical" evidence="4">
    <location>
        <begin position="43"/>
        <end position="67"/>
    </location>
</feature>
<dbReference type="SMART" id="SM00283">
    <property type="entry name" value="MA"/>
    <property type="match status" value="1"/>
</dbReference>
<feature type="domain" description="Methyl-accepting transducer" evidence="5">
    <location>
        <begin position="123"/>
        <end position="359"/>
    </location>
</feature>
<dbReference type="Gene3D" id="1.10.287.950">
    <property type="entry name" value="Methyl-accepting chemotaxis protein"/>
    <property type="match status" value="1"/>
</dbReference>
<dbReference type="Gene3D" id="6.10.340.10">
    <property type="match status" value="1"/>
</dbReference>
<name>A0A926ZGQ3_9CYAN</name>
<evidence type="ECO:0000313" key="8">
    <source>
        <dbReference type="Proteomes" id="UP000641646"/>
    </source>
</evidence>
<dbReference type="PROSITE" id="PS50885">
    <property type="entry name" value="HAMP"/>
    <property type="match status" value="1"/>
</dbReference>
<organism evidence="7 8">
    <name type="scientific">Aerosakkonema funiforme FACHB-1375</name>
    <dbReference type="NCBI Taxonomy" id="2949571"/>
    <lineage>
        <taxon>Bacteria</taxon>
        <taxon>Bacillati</taxon>
        <taxon>Cyanobacteriota</taxon>
        <taxon>Cyanophyceae</taxon>
        <taxon>Oscillatoriophycideae</taxon>
        <taxon>Aerosakkonematales</taxon>
        <taxon>Aerosakkonemataceae</taxon>
        <taxon>Aerosakkonema</taxon>
    </lineage>
</organism>